<dbReference type="OrthoDB" id="5443996at2"/>
<sequence>MQIAFYAPLKSPDHPVPSGDRLMARLLIAALSARGHRVTVASTLRAFGATPEAVMEGGAAARAEVERLTALYESEGGPDLWFTYHPYYKAPDRLGPAIARRFAIPYVTAEASYSARRDRAGWAEAQALVRAAVSEAALNLCMTDRDRAGLIDAIPQARVARLAPFIDAARFLALPPRPEPGHLVAVAMMRAGDKMDSFRFLAEALALLDRPDWRLTLVGGGPLEAEVRALFARFGARVTFAGERPAEEVAAILSTAALYAWPGCGEAYGLAYLEAAASGVPAVAQAIAGVPEVVMAGQTGLLTPAGDVAAYAEALARLLAEPALRDRLADGARRFVTEERDLGRAADRLDALLRPLVSPLARL</sequence>
<gene>
    <name evidence="1" type="ORF">BJF92_02585</name>
</gene>
<dbReference type="SUPFAM" id="SSF53756">
    <property type="entry name" value="UDP-Glycosyltransferase/glycogen phosphorylase"/>
    <property type="match status" value="1"/>
</dbReference>
<reference evidence="1 2" key="1">
    <citation type="submission" date="2016-09" db="EMBL/GenBank/DDBJ databases">
        <title>Rhizobium sp. nov., a novel species isolated from the rice rhizosphere.</title>
        <authorList>
            <person name="Zhao J."/>
            <person name="Zhang X."/>
        </authorList>
    </citation>
    <scope>NUCLEOTIDE SEQUENCE [LARGE SCALE GENOMIC DNA]</scope>
    <source>
        <strain evidence="1 2">MH17</strain>
    </source>
</reference>
<evidence type="ECO:0000313" key="2">
    <source>
        <dbReference type="Proteomes" id="UP000186143"/>
    </source>
</evidence>
<dbReference type="EMBL" id="MKIO01000048">
    <property type="protein sequence ID" value="OLP52483.1"/>
    <property type="molecule type" value="Genomic_DNA"/>
</dbReference>
<dbReference type="PANTHER" id="PTHR45947">
    <property type="entry name" value="SULFOQUINOVOSYL TRANSFERASE SQD2"/>
    <property type="match status" value="1"/>
</dbReference>
<name>A0A1Q9AC81_9HYPH</name>
<evidence type="ECO:0000313" key="1">
    <source>
        <dbReference type="EMBL" id="OLP52483.1"/>
    </source>
</evidence>
<accession>A0A1Q9AC81</accession>
<dbReference type="RefSeq" id="WP_075637306.1">
    <property type="nucleotide sequence ID" value="NZ_MKIO01000048.1"/>
</dbReference>
<dbReference type="Gene3D" id="3.40.50.2000">
    <property type="entry name" value="Glycogen Phosphorylase B"/>
    <property type="match status" value="2"/>
</dbReference>
<dbReference type="STRING" id="1672749.BJF92_02585"/>
<proteinExistence type="predicted"/>
<dbReference type="GO" id="GO:0016757">
    <property type="term" value="F:glycosyltransferase activity"/>
    <property type="evidence" value="ECO:0007669"/>
    <property type="project" value="TreeGrafter"/>
</dbReference>
<comment type="caution">
    <text evidence="1">The sequence shown here is derived from an EMBL/GenBank/DDBJ whole genome shotgun (WGS) entry which is preliminary data.</text>
</comment>
<dbReference type="InterPro" id="IPR050194">
    <property type="entry name" value="Glycosyltransferase_grp1"/>
</dbReference>
<organism evidence="1 2">
    <name type="scientific">Xaviernesmea rhizosphaerae</name>
    <dbReference type="NCBI Taxonomy" id="1672749"/>
    <lineage>
        <taxon>Bacteria</taxon>
        <taxon>Pseudomonadati</taxon>
        <taxon>Pseudomonadota</taxon>
        <taxon>Alphaproteobacteria</taxon>
        <taxon>Hyphomicrobiales</taxon>
        <taxon>Rhizobiaceae</taxon>
        <taxon>Rhizobium/Agrobacterium group</taxon>
        <taxon>Xaviernesmea</taxon>
    </lineage>
</organism>
<dbReference type="Pfam" id="PF13692">
    <property type="entry name" value="Glyco_trans_1_4"/>
    <property type="match status" value="1"/>
</dbReference>
<protein>
    <submittedName>
        <fullName evidence="1">Glycosyl transferase</fullName>
    </submittedName>
</protein>
<dbReference type="CDD" id="cd03801">
    <property type="entry name" value="GT4_PimA-like"/>
    <property type="match status" value="1"/>
</dbReference>
<keyword evidence="1" id="KW-0808">Transferase</keyword>
<dbReference type="AlphaFoldDB" id="A0A1Q9AC81"/>
<dbReference type="PANTHER" id="PTHR45947:SF14">
    <property type="entry name" value="SLL1723 PROTEIN"/>
    <property type="match status" value="1"/>
</dbReference>
<dbReference type="Proteomes" id="UP000186143">
    <property type="component" value="Unassembled WGS sequence"/>
</dbReference>